<feature type="non-terminal residue" evidence="1">
    <location>
        <position position="84"/>
    </location>
</feature>
<organism evidence="1 2">
    <name type="scientific">Tuber aestivum</name>
    <name type="common">summer truffle</name>
    <dbReference type="NCBI Taxonomy" id="59557"/>
    <lineage>
        <taxon>Eukaryota</taxon>
        <taxon>Fungi</taxon>
        <taxon>Dikarya</taxon>
        <taxon>Ascomycota</taxon>
        <taxon>Pezizomycotina</taxon>
        <taxon>Pezizomycetes</taxon>
        <taxon>Pezizales</taxon>
        <taxon>Tuberaceae</taxon>
        <taxon>Tuber</taxon>
    </lineage>
</organism>
<evidence type="ECO:0000313" key="2">
    <source>
        <dbReference type="Proteomes" id="UP001412239"/>
    </source>
</evidence>
<protein>
    <submittedName>
        <fullName evidence="1">Uncharacterized protein</fullName>
    </submittedName>
</protein>
<dbReference type="EMBL" id="LN891098">
    <property type="protein sequence ID" value="CUS09130.1"/>
    <property type="molecule type" value="Genomic_DNA"/>
</dbReference>
<gene>
    <name evidence="1" type="ORF">GSTUAT00006844001</name>
</gene>
<accession>A0A292PRL7</accession>
<dbReference type="AlphaFoldDB" id="A0A292PRL7"/>
<keyword evidence="2" id="KW-1185">Reference proteome</keyword>
<sequence length="84" mass="9031">DEQPGKVKTRPGLESGNRRCEQAGAADVTAFFVLMPMAEGKKPSAPGFGAILVLGGRKYHTLRIYRETIPGCRAQAIAILQSCE</sequence>
<feature type="non-terminal residue" evidence="1">
    <location>
        <position position="1"/>
    </location>
</feature>
<proteinExistence type="predicted"/>
<dbReference type="Proteomes" id="UP001412239">
    <property type="component" value="Unassembled WGS sequence"/>
</dbReference>
<reference evidence="1" key="1">
    <citation type="submission" date="2015-10" db="EMBL/GenBank/DDBJ databases">
        <authorList>
            <person name="Regsiter A."/>
            <person name="william w."/>
        </authorList>
    </citation>
    <scope>NUCLEOTIDE SEQUENCE</scope>
    <source>
        <strain evidence="1">Montdore</strain>
    </source>
</reference>
<name>A0A292PRL7_9PEZI</name>
<evidence type="ECO:0000313" key="1">
    <source>
        <dbReference type="EMBL" id="CUS09130.1"/>
    </source>
</evidence>